<name>A0A699ZK12_HAELA</name>
<dbReference type="InterPro" id="IPR014953">
    <property type="entry name" value="DUF1824"/>
</dbReference>
<keyword evidence="2" id="KW-1185">Reference proteome</keyword>
<sequence length="77" mass="8372">MTAAAAPAISALIAGVTQLAEIQGPVYLKYNSLSQVCYASPYFGRERGVLVQLGQQQFGHFPLGMFDEDMRRPAPII</sequence>
<comment type="caution">
    <text evidence="1">The sequence shown here is derived from an EMBL/GenBank/DDBJ whole genome shotgun (WGS) entry which is preliminary data.</text>
</comment>
<evidence type="ECO:0000313" key="2">
    <source>
        <dbReference type="Proteomes" id="UP000485058"/>
    </source>
</evidence>
<dbReference type="EMBL" id="BLLF01001542">
    <property type="protein sequence ID" value="GFH19919.1"/>
    <property type="molecule type" value="Genomic_DNA"/>
</dbReference>
<gene>
    <name evidence="1" type="ORF">HaLaN_16951</name>
</gene>
<dbReference type="Pfam" id="PF08854">
    <property type="entry name" value="DUF1824"/>
    <property type="match status" value="1"/>
</dbReference>
<dbReference type="SUPFAM" id="SSF160532">
    <property type="entry name" value="Ava3019-like"/>
    <property type="match status" value="1"/>
</dbReference>
<dbReference type="AlphaFoldDB" id="A0A699ZK12"/>
<proteinExistence type="predicted"/>
<organism evidence="1 2">
    <name type="scientific">Haematococcus lacustris</name>
    <name type="common">Green alga</name>
    <name type="synonym">Haematococcus pluvialis</name>
    <dbReference type="NCBI Taxonomy" id="44745"/>
    <lineage>
        <taxon>Eukaryota</taxon>
        <taxon>Viridiplantae</taxon>
        <taxon>Chlorophyta</taxon>
        <taxon>core chlorophytes</taxon>
        <taxon>Chlorophyceae</taxon>
        <taxon>CS clade</taxon>
        <taxon>Chlamydomonadales</taxon>
        <taxon>Haematococcaceae</taxon>
        <taxon>Haematococcus</taxon>
    </lineage>
</organism>
<dbReference type="Proteomes" id="UP000485058">
    <property type="component" value="Unassembled WGS sequence"/>
</dbReference>
<evidence type="ECO:0000313" key="1">
    <source>
        <dbReference type="EMBL" id="GFH19919.1"/>
    </source>
</evidence>
<reference evidence="1 2" key="1">
    <citation type="submission" date="2020-02" db="EMBL/GenBank/DDBJ databases">
        <title>Draft genome sequence of Haematococcus lacustris strain NIES-144.</title>
        <authorList>
            <person name="Morimoto D."/>
            <person name="Nakagawa S."/>
            <person name="Yoshida T."/>
            <person name="Sawayama S."/>
        </authorList>
    </citation>
    <scope>NUCLEOTIDE SEQUENCE [LARGE SCALE GENOMIC DNA]</scope>
    <source>
        <strain evidence="1 2">NIES-144</strain>
    </source>
</reference>
<accession>A0A699ZK12</accession>
<protein>
    <submittedName>
        <fullName evidence="1">DUF1824 domain-containing</fullName>
    </submittedName>
</protein>
<dbReference type="Gene3D" id="3.30.360.10">
    <property type="entry name" value="Dihydrodipicolinate Reductase, domain 2"/>
    <property type="match status" value="1"/>
</dbReference>